<feature type="region of interest" description="Disordered" evidence="1">
    <location>
        <begin position="87"/>
        <end position="123"/>
    </location>
</feature>
<sequence length="123" mass="14012">MLGGDFLWREVKISQAQELGYRIPELCRAFLRVGLPRPGEDLPIGLLGRFRNQRCGVLSLPPWLPEWLDWQLSGQILGTGTRRSVLCKSRRAPPTTSSQDSTPWRRERAGYRVPQRSRTPLSG</sequence>
<protein>
    <submittedName>
        <fullName evidence="2">Uncharacterized protein</fullName>
    </submittedName>
</protein>
<proteinExistence type="predicted"/>
<dbReference type="AlphaFoldDB" id="A0A7C9E804"/>
<name>A0A7C9E804_OPUST</name>
<accession>A0A7C9E804</accession>
<reference evidence="2" key="2">
    <citation type="submission" date="2020-07" db="EMBL/GenBank/DDBJ databases">
        <authorList>
            <person name="Vera ALvarez R."/>
            <person name="Arias-Moreno D.M."/>
            <person name="Jimenez-Jacinto V."/>
            <person name="Jimenez-Bremont J.F."/>
            <person name="Swaminathan K."/>
            <person name="Moose S.P."/>
            <person name="Guerrero-Gonzalez M.L."/>
            <person name="Marino-Ramirez L."/>
            <person name="Landsman D."/>
            <person name="Rodriguez-Kessler M."/>
            <person name="Delgado-Sanchez P."/>
        </authorList>
    </citation>
    <scope>NUCLEOTIDE SEQUENCE</scope>
    <source>
        <tissue evidence="2">Cladode</tissue>
    </source>
</reference>
<evidence type="ECO:0000256" key="1">
    <source>
        <dbReference type="SAM" id="MobiDB-lite"/>
    </source>
</evidence>
<dbReference type="EMBL" id="GISG01184766">
    <property type="protein sequence ID" value="MBA4654769.1"/>
    <property type="molecule type" value="Transcribed_RNA"/>
</dbReference>
<organism evidence="2">
    <name type="scientific">Opuntia streptacantha</name>
    <name type="common">Prickly pear cactus</name>
    <name type="synonym">Opuntia cardona</name>
    <dbReference type="NCBI Taxonomy" id="393608"/>
    <lineage>
        <taxon>Eukaryota</taxon>
        <taxon>Viridiplantae</taxon>
        <taxon>Streptophyta</taxon>
        <taxon>Embryophyta</taxon>
        <taxon>Tracheophyta</taxon>
        <taxon>Spermatophyta</taxon>
        <taxon>Magnoliopsida</taxon>
        <taxon>eudicotyledons</taxon>
        <taxon>Gunneridae</taxon>
        <taxon>Pentapetalae</taxon>
        <taxon>Caryophyllales</taxon>
        <taxon>Cactineae</taxon>
        <taxon>Cactaceae</taxon>
        <taxon>Opuntioideae</taxon>
        <taxon>Opuntia</taxon>
    </lineage>
</organism>
<reference evidence="2" key="1">
    <citation type="journal article" date="2013" name="J. Plant Res.">
        <title>Effect of fungi and light on seed germination of three Opuntia species from semiarid lands of central Mexico.</title>
        <authorList>
            <person name="Delgado-Sanchez P."/>
            <person name="Jimenez-Bremont J.F."/>
            <person name="Guerrero-Gonzalez Mde L."/>
            <person name="Flores J."/>
        </authorList>
    </citation>
    <scope>NUCLEOTIDE SEQUENCE</scope>
    <source>
        <tissue evidence="2">Cladode</tissue>
    </source>
</reference>
<evidence type="ECO:0000313" key="2">
    <source>
        <dbReference type="EMBL" id="MBA4654769.1"/>
    </source>
</evidence>